<sequence length="261" mass="30032">MKRIMLGAGLIMASLMSADLSAESTGLSGRDIAVMVNEADSSKDMHRNAVMVIERGKQKLVRRMEMWSMHSGEERRSLIRFSSPADIQDSQFLSWTHEDVKKDDDLWVFFPSENMVRRISGGGKKSSFMRSSFALEDIEYRSVDADRHEFLREDTVNNRRVWVIESSAIEEKAAETGYGRRVVYVDCEYHLPVKIEYYDTHDRLLKTMLAGDFRQIAGIWSAGKMIMQEEGKNSRTLMQYTDVSYNQGVDSSIFEHSNLKR</sequence>
<dbReference type="InterPro" id="IPR033399">
    <property type="entry name" value="TP_0789-like"/>
</dbReference>
<evidence type="ECO:0000256" key="1">
    <source>
        <dbReference type="SAM" id="SignalP"/>
    </source>
</evidence>
<dbReference type="RefSeq" id="WP_031579484.1">
    <property type="nucleotide sequence ID" value="NZ_FOXF01000001.1"/>
</dbReference>
<feature type="chain" id="PRO_5024967861" description="Uncharacterized protein TP-0789 domain-containing protein" evidence="1">
    <location>
        <begin position="23"/>
        <end position="261"/>
    </location>
</feature>
<dbReference type="Gene3D" id="2.50.20.10">
    <property type="entry name" value="Lipoprotein localisation LolA/LolB/LppX"/>
    <property type="match status" value="1"/>
</dbReference>
<gene>
    <name evidence="3" type="ORF">SAMN02910344_00112</name>
</gene>
<name>A0A662ZFV0_9GAMM</name>
<proteinExistence type="predicted"/>
<reference evidence="3 4" key="1">
    <citation type="submission" date="2016-10" db="EMBL/GenBank/DDBJ databases">
        <authorList>
            <person name="Varghese N."/>
            <person name="Submissions S."/>
        </authorList>
    </citation>
    <scope>NUCLEOTIDE SEQUENCE [LARGE SCALE GENOMIC DNA]</scope>
    <source>
        <strain evidence="3 4">DSM 1361</strain>
    </source>
</reference>
<organism evidence="3 4">
    <name type="scientific">Ruminobacter amylophilus</name>
    <dbReference type="NCBI Taxonomy" id="867"/>
    <lineage>
        <taxon>Bacteria</taxon>
        <taxon>Pseudomonadati</taxon>
        <taxon>Pseudomonadota</taxon>
        <taxon>Gammaproteobacteria</taxon>
        <taxon>Aeromonadales</taxon>
        <taxon>Succinivibrionaceae</taxon>
        <taxon>Ruminobacter</taxon>
    </lineage>
</organism>
<evidence type="ECO:0000313" key="4">
    <source>
        <dbReference type="Proteomes" id="UP000243745"/>
    </source>
</evidence>
<dbReference type="AlphaFoldDB" id="A0A662ZFV0"/>
<dbReference type="CDD" id="cd16329">
    <property type="entry name" value="LolA_like"/>
    <property type="match status" value="1"/>
</dbReference>
<dbReference type="EMBL" id="FOXF01000001">
    <property type="protein sequence ID" value="SFO98779.1"/>
    <property type="molecule type" value="Genomic_DNA"/>
</dbReference>
<dbReference type="Proteomes" id="UP000243745">
    <property type="component" value="Unassembled WGS sequence"/>
</dbReference>
<accession>A0A662ZFV0</accession>
<protein>
    <recommendedName>
        <fullName evidence="2">Uncharacterized protein TP-0789 domain-containing protein</fullName>
    </recommendedName>
</protein>
<evidence type="ECO:0000313" key="3">
    <source>
        <dbReference type="EMBL" id="SFO98779.1"/>
    </source>
</evidence>
<feature type="signal peptide" evidence="1">
    <location>
        <begin position="1"/>
        <end position="22"/>
    </location>
</feature>
<feature type="domain" description="Uncharacterized protein TP-0789" evidence="2">
    <location>
        <begin position="74"/>
        <end position="261"/>
    </location>
</feature>
<dbReference type="Pfam" id="PF17131">
    <property type="entry name" value="LolA_like"/>
    <property type="match status" value="1"/>
</dbReference>
<keyword evidence="1" id="KW-0732">Signal</keyword>
<keyword evidence="4" id="KW-1185">Reference proteome</keyword>
<evidence type="ECO:0000259" key="2">
    <source>
        <dbReference type="Pfam" id="PF17131"/>
    </source>
</evidence>